<organism evidence="2 3">
    <name type="scientific">Colletotrichum kahawae</name>
    <name type="common">Coffee berry disease fungus</name>
    <dbReference type="NCBI Taxonomy" id="34407"/>
    <lineage>
        <taxon>Eukaryota</taxon>
        <taxon>Fungi</taxon>
        <taxon>Dikarya</taxon>
        <taxon>Ascomycota</taxon>
        <taxon>Pezizomycotina</taxon>
        <taxon>Sordariomycetes</taxon>
        <taxon>Hypocreomycetidae</taxon>
        <taxon>Glomerellales</taxon>
        <taxon>Glomerellaceae</taxon>
        <taxon>Colletotrichum</taxon>
        <taxon>Colletotrichum gloeosporioides species complex</taxon>
    </lineage>
</organism>
<proteinExistence type="predicted"/>
<evidence type="ECO:0000313" key="2">
    <source>
        <dbReference type="EMBL" id="KAK2728500.1"/>
    </source>
</evidence>
<comment type="caution">
    <text evidence="2">The sequence shown here is derived from an EMBL/GenBank/DDBJ whole genome shotgun (WGS) entry which is preliminary data.</text>
</comment>
<evidence type="ECO:0000256" key="1">
    <source>
        <dbReference type="SAM" id="MobiDB-lite"/>
    </source>
</evidence>
<dbReference type="Pfam" id="PF05721">
    <property type="entry name" value="PhyH"/>
    <property type="match status" value="1"/>
</dbReference>
<dbReference type="EMBL" id="VYYT01000880">
    <property type="protein sequence ID" value="KAK2728500.1"/>
    <property type="molecule type" value="Genomic_DNA"/>
</dbReference>
<accession>A0AAD9XWA4</accession>
<dbReference type="Gene3D" id="2.60.120.620">
    <property type="entry name" value="q2cbj1_9rhob like domain"/>
    <property type="match status" value="1"/>
</dbReference>
<dbReference type="Proteomes" id="UP001281614">
    <property type="component" value="Unassembled WGS sequence"/>
</dbReference>
<evidence type="ECO:0000313" key="3">
    <source>
        <dbReference type="Proteomes" id="UP001281614"/>
    </source>
</evidence>
<dbReference type="InterPro" id="IPR008775">
    <property type="entry name" value="Phytyl_CoA_dOase-like"/>
</dbReference>
<protein>
    <submittedName>
        <fullName evidence="2">Phytanoyl-dioxygenase family protein</fullName>
    </submittedName>
</protein>
<dbReference type="SUPFAM" id="SSF51197">
    <property type="entry name" value="Clavaminate synthase-like"/>
    <property type="match status" value="1"/>
</dbReference>
<dbReference type="InterPro" id="IPR051961">
    <property type="entry name" value="Fungal_Metabolite_Diox"/>
</dbReference>
<keyword evidence="3" id="KW-1185">Reference proteome</keyword>
<dbReference type="AlphaFoldDB" id="A0AAD9XWA4"/>
<dbReference type="PANTHER" id="PTHR37563">
    <property type="entry name" value="PHYTANOYL-COA DIOXYGENASE FAMILY PROTEIN (AFU_ORTHOLOGUE AFUA_2G03330)"/>
    <property type="match status" value="1"/>
</dbReference>
<feature type="region of interest" description="Disordered" evidence="1">
    <location>
        <begin position="177"/>
        <end position="207"/>
    </location>
</feature>
<reference evidence="2" key="1">
    <citation type="submission" date="2023-02" db="EMBL/GenBank/DDBJ databases">
        <title>Colletotrichum kahawae CIFC_Que2 genome sequencing and assembly.</title>
        <authorList>
            <person name="Baroncelli R."/>
        </authorList>
    </citation>
    <scope>NUCLEOTIDE SEQUENCE</scope>
    <source>
        <strain evidence="2">CIFC_Que2</strain>
    </source>
</reference>
<feature type="compositionally biased region" description="Polar residues" evidence="1">
    <location>
        <begin position="177"/>
        <end position="190"/>
    </location>
</feature>
<gene>
    <name evidence="2" type="ORF">CKAH01_10972</name>
</gene>
<name>A0AAD9XWA4_COLKA</name>
<dbReference type="PANTHER" id="PTHR37563:SF2">
    <property type="entry name" value="PHYTANOYL-COA DIOXYGENASE FAMILY PROTEIN (AFU_ORTHOLOGUE AFUA_2G03330)"/>
    <property type="match status" value="1"/>
</dbReference>
<sequence>MTASNVENDGVKVVTMSEVERASGYYKPQTLEKALEAMYQDGFVVLRGVIDVEFIDKLTQKMCEDAEKKIADPTQLYNHGIKSTFLQRPPVDDSEFLSKQLYFNSFLLQTVKAYLGGRPIWNWLTANTALSATKGLRQRAHKDSYAHPLYPYYVIANVPLVDFSPENGSTEFWLGSHQTTTPSDQITSKDPVTEGYNRGRPGEPLPPISEEAKAARMKIRPPIQPSPYFPNYDQTMHLPETQRSFFFNYPSDLMDIRAQFWKPDDLEKTKADEDFELRAEYLK</sequence>